<evidence type="ECO:0008006" key="5">
    <source>
        <dbReference type="Google" id="ProtNLM"/>
    </source>
</evidence>
<dbReference type="EMBL" id="NCKW01020362">
    <property type="protein sequence ID" value="POM58094.1"/>
    <property type="molecule type" value="Genomic_DNA"/>
</dbReference>
<protein>
    <recommendedName>
        <fullName evidence="5">BZIP transcription factor</fullName>
    </recommendedName>
</protein>
<dbReference type="AlphaFoldDB" id="A0A2P4WXR4"/>
<evidence type="ECO:0000313" key="3">
    <source>
        <dbReference type="EMBL" id="POM58094.1"/>
    </source>
</evidence>
<evidence type="ECO:0000256" key="2">
    <source>
        <dbReference type="SAM" id="MobiDB-lite"/>
    </source>
</evidence>
<evidence type="ECO:0000313" key="4">
    <source>
        <dbReference type="Proteomes" id="UP000237271"/>
    </source>
</evidence>
<feature type="coiled-coil region" evidence="1">
    <location>
        <begin position="138"/>
        <end position="176"/>
    </location>
</feature>
<evidence type="ECO:0000256" key="1">
    <source>
        <dbReference type="SAM" id="Coils"/>
    </source>
</evidence>
<accession>A0A2P4WXR4</accession>
<keyword evidence="4" id="KW-1185">Reference proteome</keyword>
<organism evidence="3 4">
    <name type="scientific">Phytophthora palmivora</name>
    <dbReference type="NCBI Taxonomy" id="4796"/>
    <lineage>
        <taxon>Eukaryota</taxon>
        <taxon>Sar</taxon>
        <taxon>Stramenopiles</taxon>
        <taxon>Oomycota</taxon>
        <taxon>Peronosporomycetes</taxon>
        <taxon>Peronosporales</taxon>
        <taxon>Peronosporaceae</taxon>
        <taxon>Phytophthora</taxon>
    </lineage>
</organism>
<feature type="region of interest" description="Disordered" evidence="2">
    <location>
        <begin position="106"/>
        <end position="130"/>
    </location>
</feature>
<comment type="caution">
    <text evidence="3">The sequence shown here is derived from an EMBL/GenBank/DDBJ whole genome shotgun (WGS) entry which is preliminary data.</text>
</comment>
<dbReference type="CDD" id="cd14686">
    <property type="entry name" value="bZIP"/>
    <property type="match status" value="1"/>
</dbReference>
<proteinExistence type="predicted"/>
<sequence>MLNGISNNYHSMASFLCPPNTHSLSDNVIGGVVQRVSSFHGRYGMTDREATRFTNPRHTYSSYPVDSYSTGRVAVDRLPSSNVVGQKPLPNLESLADMATKRTKKMSHNTEEDHEMSPTGGRKLKVSAARRERCRINQARYRKRQRQHEEELDNAIRKVQNQIDDLESQRQNILRCAPTNESVWVVATEYFRLFRYGYMTPMMAPEPSTATPTDKRERNTKQSHVQLEYLRATMAPDVTDGNVCGVEALLENWKGFSLCHDDVHFQLKRLEQINEDCLLAVTATRVTITENTLRQVYPHLVDANGVGCSPLATKLLNQRLVIPGSVRFDWDSTCGRVMRVESNMDVMAPMLELLGSLENVASVFEKATMSLEGRITRKETVDN</sequence>
<dbReference type="OrthoDB" id="108791at2759"/>
<name>A0A2P4WXR4_9STRA</name>
<dbReference type="Proteomes" id="UP000237271">
    <property type="component" value="Unassembled WGS sequence"/>
</dbReference>
<reference evidence="3 4" key="1">
    <citation type="journal article" date="2017" name="Genome Biol. Evol.">
        <title>Phytophthora megakarya and P. palmivora, closely related causal agents of cacao black pod rot, underwent increases in genome sizes and gene numbers by different mechanisms.</title>
        <authorList>
            <person name="Ali S.S."/>
            <person name="Shao J."/>
            <person name="Lary D.J."/>
            <person name="Kronmiller B."/>
            <person name="Shen D."/>
            <person name="Strem M.D."/>
            <person name="Amoako-Attah I."/>
            <person name="Akrofi A.Y."/>
            <person name="Begoude B.A."/>
            <person name="Ten Hoopen G.M."/>
            <person name="Coulibaly K."/>
            <person name="Kebe B.I."/>
            <person name="Melnick R.L."/>
            <person name="Guiltinan M.J."/>
            <person name="Tyler B.M."/>
            <person name="Meinhardt L.W."/>
            <person name="Bailey B.A."/>
        </authorList>
    </citation>
    <scope>NUCLEOTIDE SEQUENCE [LARGE SCALE GENOMIC DNA]</scope>
    <source>
        <strain evidence="4">sbr112.9</strain>
    </source>
</reference>
<gene>
    <name evidence="3" type="ORF">PHPALM_37307</name>
</gene>
<keyword evidence="1" id="KW-0175">Coiled coil</keyword>